<comment type="caution">
    <text evidence="2">The sequence shown here is derived from an EMBL/GenBank/DDBJ whole genome shotgun (WGS) entry which is preliminary data.</text>
</comment>
<evidence type="ECO:0000313" key="3">
    <source>
        <dbReference type="Proteomes" id="UP000292781"/>
    </source>
</evidence>
<accession>A0A4Q9VIB1</accession>
<gene>
    <name evidence="2" type="ORF">EYW49_18770</name>
</gene>
<dbReference type="AlphaFoldDB" id="A0A4Q9VIB1"/>
<evidence type="ECO:0000313" key="2">
    <source>
        <dbReference type="EMBL" id="TBW34044.1"/>
    </source>
</evidence>
<reference evidence="2 3" key="1">
    <citation type="submission" date="2019-02" db="EMBL/GenBank/DDBJ databases">
        <title>Siculibacillus lacustris gen. nov., sp. nov., a new rosette-forming bacterium isolated from a freshwater crater lake (Lake St. Ana, Romania).</title>
        <authorList>
            <person name="Felfoldi T."/>
            <person name="Marton Z."/>
            <person name="Szabo A."/>
            <person name="Mentes A."/>
            <person name="Boka K."/>
            <person name="Marialigeti K."/>
            <person name="Mathe I."/>
            <person name="Koncz M."/>
            <person name="Schumann P."/>
            <person name="Toth E."/>
        </authorList>
    </citation>
    <scope>NUCLEOTIDE SEQUENCE [LARGE SCALE GENOMIC DNA]</scope>
    <source>
        <strain evidence="2 3">SA-279</strain>
    </source>
</reference>
<keyword evidence="3" id="KW-1185">Reference proteome</keyword>
<protein>
    <submittedName>
        <fullName evidence="2">VWA domain-containing protein</fullName>
    </submittedName>
</protein>
<dbReference type="Proteomes" id="UP000292781">
    <property type="component" value="Unassembled WGS sequence"/>
</dbReference>
<name>A0A4Q9VIB1_9HYPH</name>
<organism evidence="2 3">
    <name type="scientific">Siculibacillus lacustris</name>
    <dbReference type="NCBI Taxonomy" id="1549641"/>
    <lineage>
        <taxon>Bacteria</taxon>
        <taxon>Pseudomonadati</taxon>
        <taxon>Pseudomonadota</taxon>
        <taxon>Alphaproteobacteria</taxon>
        <taxon>Hyphomicrobiales</taxon>
        <taxon>Ancalomicrobiaceae</taxon>
        <taxon>Siculibacillus</taxon>
    </lineage>
</organism>
<evidence type="ECO:0000256" key="1">
    <source>
        <dbReference type="SAM" id="MobiDB-lite"/>
    </source>
</evidence>
<feature type="region of interest" description="Disordered" evidence="1">
    <location>
        <begin position="1"/>
        <end position="26"/>
    </location>
</feature>
<dbReference type="OrthoDB" id="5430236at2"/>
<sequence>MGRDSSDGVPERRSATAVPTDGRSSPDEITAFLAATSTEARHAARGRLIFALDATASRQPTWDRAAKLQAAMFREAARIGGLEVQLVYYRGGGECRASRWLADATALGDLMGGLRCRAGPTEIGRVLTHVAAEARRRPVAALAFVGDACEESADELRAAAAEVALAGVACFLFQEGDDPVAAAIFADVARLTRGAHVPFDAGAADRLAELLAAVAAYAAGGTAGLRALADRPDGAEARRLIGKMAT</sequence>
<dbReference type="InterPro" id="IPR036465">
    <property type="entry name" value="vWFA_dom_sf"/>
</dbReference>
<dbReference type="SUPFAM" id="SSF53300">
    <property type="entry name" value="vWA-like"/>
    <property type="match status" value="1"/>
</dbReference>
<feature type="compositionally biased region" description="Basic and acidic residues" evidence="1">
    <location>
        <begin position="1"/>
        <end position="14"/>
    </location>
</feature>
<proteinExistence type="predicted"/>
<dbReference type="EMBL" id="SJFN01000036">
    <property type="protein sequence ID" value="TBW34044.1"/>
    <property type="molecule type" value="Genomic_DNA"/>
</dbReference>
<dbReference type="RefSeq" id="WP_131311168.1">
    <property type="nucleotide sequence ID" value="NZ_SJFN01000036.1"/>
</dbReference>